<feature type="domain" description="GSCFA" evidence="2">
    <location>
        <begin position="21"/>
        <end position="258"/>
    </location>
</feature>
<feature type="coiled-coil region" evidence="1">
    <location>
        <begin position="94"/>
        <end position="121"/>
    </location>
</feature>
<keyword evidence="4" id="KW-1185">Reference proteome</keyword>
<protein>
    <submittedName>
        <fullName evidence="3">GSCFA domain-containing protein</fullName>
    </submittedName>
</protein>
<evidence type="ECO:0000313" key="4">
    <source>
        <dbReference type="Proteomes" id="UP000759529"/>
    </source>
</evidence>
<accession>A0ABS2CUW8</accession>
<gene>
    <name evidence="3" type="ORF">H9X54_005500</name>
</gene>
<name>A0ABS2CUW8_9FLAO</name>
<evidence type="ECO:0000256" key="1">
    <source>
        <dbReference type="SAM" id="Coils"/>
    </source>
</evidence>
<dbReference type="EMBL" id="JACSOD020000451">
    <property type="protein sequence ID" value="MBM6498757.1"/>
    <property type="molecule type" value="Genomic_DNA"/>
</dbReference>
<organism evidence="3 4">
    <name type="scientific">Flavobacterium macrobrachii</name>
    <dbReference type="NCBI Taxonomy" id="591204"/>
    <lineage>
        <taxon>Bacteria</taxon>
        <taxon>Pseudomonadati</taxon>
        <taxon>Bacteroidota</taxon>
        <taxon>Flavobacteriia</taxon>
        <taxon>Flavobacteriales</taxon>
        <taxon>Flavobacteriaceae</taxon>
        <taxon>Flavobacterium</taxon>
    </lineage>
</organism>
<dbReference type="SUPFAM" id="SSF52266">
    <property type="entry name" value="SGNH hydrolase"/>
    <property type="match status" value="1"/>
</dbReference>
<evidence type="ECO:0000259" key="2">
    <source>
        <dbReference type="Pfam" id="PF08885"/>
    </source>
</evidence>
<sequence>MQFSTPIPISKYSNTIDYHSKLVSIGSCFAENIGEKFSYFKFQNTVNPFGIIFNPVSLEKIISRCVSKTYFTENDVFFHNDLWHCYEVHSELSNTDKNELLAQLNNLVDFANKQISEATHVLITLGTSWVYKLKSTNEIVANCHKVPQKEFEKELLSVSEIKQSLQNIISITTSVNSNAKFIFTVSPVRHTKDGFFENNVSKAHLLSAVFKTVNRQPTTANYFPSYEIMMDELRDYRFYANDMLHPSQQAIDFIWIKFFENYVNEKEFQTMQEICNIQKGLQHRPFNPNRPAHQQFLLALNQKITKVKAQFPHITF</sequence>
<comment type="caution">
    <text evidence="3">The sequence shown here is derived from an EMBL/GenBank/DDBJ whole genome shotgun (WGS) entry which is preliminary data.</text>
</comment>
<reference evidence="3 4" key="1">
    <citation type="submission" date="2021-02" db="EMBL/GenBank/DDBJ databases">
        <authorList>
            <person name="Jung H.S."/>
            <person name="Chun B.H."/>
            <person name="Jeon C.O."/>
        </authorList>
    </citation>
    <scope>NUCLEOTIDE SEQUENCE [LARGE SCALE GENOMIC DNA]</scope>
    <source>
        <strain evidence="3 4">LMG 25203</strain>
    </source>
</reference>
<dbReference type="RefSeq" id="WP_187658235.1">
    <property type="nucleotide sequence ID" value="NZ_JACSOD020000451.1"/>
</dbReference>
<dbReference type="Pfam" id="PF08885">
    <property type="entry name" value="GSCFA"/>
    <property type="match status" value="1"/>
</dbReference>
<proteinExistence type="predicted"/>
<keyword evidence="1" id="KW-0175">Coiled coil</keyword>
<dbReference type="InterPro" id="IPR014982">
    <property type="entry name" value="GSCFA"/>
</dbReference>
<dbReference type="Proteomes" id="UP000759529">
    <property type="component" value="Unassembled WGS sequence"/>
</dbReference>
<evidence type="ECO:0000313" key="3">
    <source>
        <dbReference type="EMBL" id="MBM6498757.1"/>
    </source>
</evidence>